<protein>
    <submittedName>
        <fullName evidence="2">Uncharacterized protein</fullName>
    </submittedName>
</protein>
<keyword evidence="3" id="KW-1185">Reference proteome</keyword>
<reference evidence="2 3" key="1">
    <citation type="submission" date="2019-02" db="EMBL/GenBank/DDBJ databases">
        <title>Deep-cultivation of Planctomycetes and their phenomic and genomic characterization uncovers novel biology.</title>
        <authorList>
            <person name="Wiegand S."/>
            <person name="Jogler M."/>
            <person name="Boedeker C."/>
            <person name="Pinto D."/>
            <person name="Vollmers J."/>
            <person name="Rivas-Marin E."/>
            <person name="Kohn T."/>
            <person name="Peeters S.H."/>
            <person name="Heuer A."/>
            <person name="Rast P."/>
            <person name="Oberbeckmann S."/>
            <person name="Bunk B."/>
            <person name="Jeske O."/>
            <person name="Meyerdierks A."/>
            <person name="Storesund J.E."/>
            <person name="Kallscheuer N."/>
            <person name="Luecker S."/>
            <person name="Lage O.M."/>
            <person name="Pohl T."/>
            <person name="Merkel B.J."/>
            <person name="Hornburger P."/>
            <person name="Mueller R.-W."/>
            <person name="Bruemmer F."/>
            <person name="Labrenz M."/>
            <person name="Spormann A.M."/>
            <person name="Op Den Camp H."/>
            <person name="Overmann J."/>
            <person name="Amann R."/>
            <person name="Jetten M.S.M."/>
            <person name="Mascher T."/>
            <person name="Medema M.H."/>
            <person name="Devos D.P."/>
            <person name="Kaster A.-K."/>
            <person name="Ovreas L."/>
            <person name="Rohde M."/>
            <person name="Galperin M.Y."/>
            <person name="Jogler C."/>
        </authorList>
    </citation>
    <scope>NUCLEOTIDE SEQUENCE [LARGE SCALE GENOMIC DNA]</scope>
    <source>
        <strain evidence="2 3">CA85</strain>
    </source>
</reference>
<evidence type="ECO:0000256" key="1">
    <source>
        <dbReference type="SAM" id="MobiDB-lite"/>
    </source>
</evidence>
<evidence type="ECO:0000313" key="2">
    <source>
        <dbReference type="EMBL" id="TWT56014.1"/>
    </source>
</evidence>
<accession>A0A5C5WYH5</accession>
<evidence type="ECO:0000313" key="3">
    <source>
        <dbReference type="Proteomes" id="UP000318053"/>
    </source>
</evidence>
<organism evidence="2 3">
    <name type="scientific">Allorhodopirellula solitaria</name>
    <dbReference type="NCBI Taxonomy" id="2527987"/>
    <lineage>
        <taxon>Bacteria</taxon>
        <taxon>Pseudomonadati</taxon>
        <taxon>Planctomycetota</taxon>
        <taxon>Planctomycetia</taxon>
        <taxon>Pirellulales</taxon>
        <taxon>Pirellulaceae</taxon>
        <taxon>Allorhodopirellula</taxon>
    </lineage>
</organism>
<proteinExistence type="predicted"/>
<gene>
    <name evidence="2" type="ORF">CA85_46050</name>
</gene>
<comment type="caution">
    <text evidence="2">The sequence shown here is derived from an EMBL/GenBank/DDBJ whole genome shotgun (WGS) entry which is preliminary data.</text>
</comment>
<dbReference type="EMBL" id="SJPK01000018">
    <property type="protein sequence ID" value="TWT56014.1"/>
    <property type="molecule type" value="Genomic_DNA"/>
</dbReference>
<feature type="region of interest" description="Disordered" evidence="1">
    <location>
        <begin position="1"/>
        <end position="22"/>
    </location>
</feature>
<name>A0A5C5WYH5_9BACT</name>
<dbReference type="AlphaFoldDB" id="A0A5C5WYH5"/>
<dbReference type="Proteomes" id="UP000318053">
    <property type="component" value="Unassembled WGS sequence"/>
</dbReference>
<sequence>MARGMNPASQHSAGADRRSFSRREQTARYRAPCFSVVHIDASTGILLNRLRPHLQIRKPHAISAIPFESELDALAYAKATSDHYSHVACIVLNAGKNPLYETPEREGTWFEHPVPLEFSRRIERIFEERRSKPWYPLLHACDLVLGWLDSGVPRRSNDDAVHAKHGS</sequence>